<dbReference type="SUPFAM" id="SSF51735">
    <property type="entry name" value="NAD(P)-binding Rossmann-fold domains"/>
    <property type="match status" value="1"/>
</dbReference>
<evidence type="ECO:0000256" key="2">
    <source>
        <dbReference type="ARBA" id="ARBA00022857"/>
    </source>
</evidence>
<protein>
    <recommendedName>
        <fullName evidence="5">Acetoin reductase family protein</fullName>
    </recommendedName>
</protein>
<dbReference type="Gene3D" id="3.40.50.720">
    <property type="entry name" value="NAD(P)-binding Rossmann-like Domain"/>
    <property type="match status" value="1"/>
</dbReference>
<organism evidence="3 4">
    <name type="scientific">Trametes cubensis</name>
    <dbReference type="NCBI Taxonomy" id="1111947"/>
    <lineage>
        <taxon>Eukaryota</taxon>
        <taxon>Fungi</taxon>
        <taxon>Dikarya</taxon>
        <taxon>Basidiomycota</taxon>
        <taxon>Agaricomycotina</taxon>
        <taxon>Agaricomycetes</taxon>
        <taxon>Polyporales</taxon>
        <taxon>Polyporaceae</taxon>
        <taxon>Trametes</taxon>
    </lineage>
</organism>
<dbReference type="PANTHER" id="PTHR42760">
    <property type="entry name" value="SHORT-CHAIN DEHYDROGENASES/REDUCTASES FAMILY MEMBER"/>
    <property type="match status" value="1"/>
</dbReference>
<dbReference type="GO" id="GO:0048038">
    <property type="term" value="F:quinone binding"/>
    <property type="evidence" value="ECO:0007669"/>
    <property type="project" value="TreeGrafter"/>
</dbReference>
<evidence type="ECO:0000256" key="1">
    <source>
        <dbReference type="ARBA" id="ARBA00006484"/>
    </source>
</evidence>
<dbReference type="EMBL" id="JAPEVG010000025">
    <property type="protein sequence ID" value="KAJ8495329.1"/>
    <property type="molecule type" value="Genomic_DNA"/>
</dbReference>
<dbReference type="InterPro" id="IPR002347">
    <property type="entry name" value="SDR_fam"/>
</dbReference>
<dbReference type="PANTHER" id="PTHR42760:SF121">
    <property type="entry name" value="3-OXOACYL-(ACYL-CARRIER-PROTEIN) REDUCTASE"/>
    <property type="match status" value="1"/>
</dbReference>
<evidence type="ECO:0008006" key="5">
    <source>
        <dbReference type="Google" id="ProtNLM"/>
    </source>
</evidence>
<gene>
    <name evidence="3" type="ORF">ONZ51_g1771</name>
</gene>
<keyword evidence="2" id="KW-0521">NADP</keyword>
<dbReference type="Pfam" id="PF13561">
    <property type="entry name" value="adh_short_C2"/>
    <property type="match status" value="1"/>
</dbReference>
<dbReference type="InterPro" id="IPR020904">
    <property type="entry name" value="Sc_DH/Rdtase_CS"/>
</dbReference>
<dbReference type="PRINTS" id="PR00080">
    <property type="entry name" value="SDRFAMILY"/>
</dbReference>
<dbReference type="GO" id="GO:0016616">
    <property type="term" value="F:oxidoreductase activity, acting on the CH-OH group of donors, NAD or NADP as acceptor"/>
    <property type="evidence" value="ECO:0007669"/>
    <property type="project" value="TreeGrafter"/>
</dbReference>
<dbReference type="FunFam" id="3.40.50.720:FF:000084">
    <property type="entry name" value="Short-chain dehydrogenase reductase"/>
    <property type="match status" value="1"/>
</dbReference>
<comment type="similarity">
    <text evidence="1">Belongs to the short-chain dehydrogenases/reductases (SDR) family.</text>
</comment>
<dbReference type="PRINTS" id="PR00081">
    <property type="entry name" value="GDHRDH"/>
</dbReference>
<name>A0AAD7U1G6_9APHY</name>
<dbReference type="Proteomes" id="UP001215151">
    <property type="component" value="Unassembled WGS sequence"/>
</dbReference>
<evidence type="ECO:0000313" key="3">
    <source>
        <dbReference type="EMBL" id="KAJ8495329.1"/>
    </source>
</evidence>
<sequence>MSTSTKRVAIVTGAAEGIGRGIALRLAKDGFDLGLFDLPRSQEKLEALAGEIRKEYGARVVPVYGDVSKEEDVQRLVETVVAELGSLYAMIANAGISINRVLHETTAEDMERVLGVNFKGTFFCFKHAAKQLIKQGKGGRLVGASSIAGKKGLPEQSVYSATKFAIRGMTQCAALDYGKYGITVNSYAPGVIETPLMDYLDEYHTSKNGQPRGSWTKSFNSLSALGRNGHPEDVAKLVSFLVSDDAAFVTGQSYLVDGGICFD</sequence>
<accession>A0AAD7U1G6</accession>
<keyword evidence="4" id="KW-1185">Reference proteome</keyword>
<dbReference type="InterPro" id="IPR036291">
    <property type="entry name" value="NAD(P)-bd_dom_sf"/>
</dbReference>
<reference evidence="3" key="1">
    <citation type="submission" date="2022-11" db="EMBL/GenBank/DDBJ databases">
        <title>Genome Sequence of Cubamyces cubensis.</title>
        <authorList>
            <person name="Buettner E."/>
        </authorList>
    </citation>
    <scope>NUCLEOTIDE SEQUENCE</scope>
    <source>
        <strain evidence="3">MPL-01</strain>
    </source>
</reference>
<dbReference type="GO" id="GO:0006633">
    <property type="term" value="P:fatty acid biosynthetic process"/>
    <property type="evidence" value="ECO:0007669"/>
    <property type="project" value="TreeGrafter"/>
</dbReference>
<dbReference type="PROSITE" id="PS00061">
    <property type="entry name" value="ADH_SHORT"/>
    <property type="match status" value="1"/>
</dbReference>
<proteinExistence type="inferred from homology"/>
<evidence type="ECO:0000313" key="4">
    <source>
        <dbReference type="Proteomes" id="UP001215151"/>
    </source>
</evidence>
<dbReference type="AlphaFoldDB" id="A0AAD7U1G6"/>
<comment type="caution">
    <text evidence="3">The sequence shown here is derived from an EMBL/GenBank/DDBJ whole genome shotgun (WGS) entry which is preliminary data.</text>
</comment>